<dbReference type="PANTHER" id="PTHR24042">
    <property type="entry name" value="NEL HOMOLOG"/>
    <property type="match status" value="1"/>
</dbReference>
<dbReference type="SUPFAM" id="SSF49265">
    <property type="entry name" value="Fibronectin type III"/>
    <property type="match status" value="1"/>
</dbReference>
<dbReference type="SUPFAM" id="SSF49899">
    <property type="entry name" value="Concanavalin A-like lectins/glucanases"/>
    <property type="match status" value="2"/>
</dbReference>
<evidence type="ECO:0000313" key="8">
    <source>
        <dbReference type="EMBL" id="CAB3991010.1"/>
    </source>
</evidence>
<gene>
    <name evidence="8" type="ORF">PACLA_8A024124</name>
</gene>
<dbReference type="Gene3D" id="2.10.25.10">
    <property type="entry name" value="Laminin"/>
    <property type="match status" value="7"/>
</dbReference>
<dbReference type="InterPro" id="IPR003599">
    <property type="entry name" value="Ig_sub"/>
</dbReference>
<dbReference type="InterPro" id="IPR013320">
    <property type="entry name" value="ConA-like_dom_sf"/>
</dbReference>
<dbReference type="InterPro" id="IPR009030">
    <property type="entry name" value="Growth_fac_rcpt_cys_sf"/>
</dbReference>
<dbReference type="EMBL" id="CACRXK020001772">
    <property type="protein sequence ID" value="CAB3991010.1"/>
    <property type="molecule type" value="Genomic_DNA"/>
</dbReference>
<evidence type="ECO:0000256" key="1">
    <source>
        <dbReference type="ARBA" id="ARBA00009738"/>
    </source>
</evidence>
<dbReference type="PROSITE" id="PS50026">
    <property type="entry name" value="EGF_3"/>
    <property type="match status" value="7"/>
</dbReference>
<dbReference type="PROSITE" id="PS00010">
    <property type="entry name" value="ASX_HYDROXYL"/>
    <property type="match status" value="7"/>
</dbReference>
<protein>
    <submittedName>
        <fullName evidence="8">Adhesion G -coupled receptor E2-like</fullName>
    </submittedName>
</protein>
<keyword evidence="8" id="KW-0675">Receptor</keyword>
<dbReference type="PROSITE" id="PS01186">
    <property type="entry name" value="EGF_2"/>
    <property type="match status" value="6"/>
</dbReference>
<dbReference type="Pfam" id="PF13385">
    <property type="entry name" value="Laminin_G_3"/>
    <property type="match status" value="1"/>
</dbReference>
<organism evidence="8 9">
    <name type="scientific">Paramuricea clavata</name>
    <name type="common">Red gorgonian</name>
    <name type="synonym">Violescent sea-whip</name>
    <dbReference type="NCBI Taxonomy" id="317549"/>
    <lineage>
        <taxon>Eukaryota</taxon>
        <taxon>Metazoa</taxon>
        <taxon>Cnidaria</taxon>
        <taxon>Anthozoa</taxon>
        <taxon>Octocorallia</taxon>
        <taxon>Malacalcyonacea</taxon>
        <taxon>Plexauridae</taxon>
        <taxon>Paramuricea</taxon>
    </lineage>
</organism>
<dbReference type="GO" id="GO:0005615">
    <property type="term" value="C:extracellular space"/>
    <property type="evidence" value="ECO:0007669"/>
    <property type="project" value="TreeGrafter"/>
</dbReference>
<dbReference type="SMART" id="SM00179">
    <property type="entry name" value="EGF_CA"/>
    <property type="match status" value="7"/>
</dbReference>
<dbReference type="InterPro" id="IPR000152">
    <property type="entry name" value="EGF-type_Asp/Asn_hydroxyl_site"/>
</dbReference>
<dbReference type="GO" id="GO:0005509">
    <property type="term" value="F:calcium ion binding"/>
    <property type="evidence" value="ECO:0007669"/>
    <property type="project" value="InterPro"/>
</dbReference>
<evidence type="ECO:0000256" key="3">
    <source>
        <dbReference type="ARBA" id="ARBA00022729"/>
    </source>
</evidence>
<dbReference type="InterPro" id="IPR007110">
    <property type="entry name" value="Ig-like_dom"/>
</dbReference>
<dbReference type="PROSITE" id="PS50835">
    <property type="entry name" value="IG_LIKE"/>
    <property type="match status" value="3"/>
</dbReference>
<evidence type="ECO:0000256" key="7">
    <source>
        <dbReference type="PROSITE-ProRule" id="PRU00076"/>
    </source>
</evidence>
<comment type="caution">
    <text evidence="8">The sequence shown here is derived from an EMBL/GenBank/DDBJ whole genome shotgun (WGS) entry which is preliminary data.</text>
</comment>
<dbReference type="OrthoDB" id="10425401at2759"/>
<dbReference type="PANTHER" id="PTHR24042:SF5">
    <property type="entry name" value="EGF-LIKE CALCIUM-BINDING DOMAIN-CONTAINING PROTEIN"/>
    <property type="match status" value="1"/>
</dbReference>
<dbReference type="InterPro" id="IPR036116">
    <property type="entry name" value="FN3_sf"/>
</dbReference>
<dbReference type="SMART" id="SM00137">
    <property type="entry name" value="MAM"/>
    <property type="match status" value="1"/>
</dbReference>
<dbReference type="InterPro" id="IPR018097">
    <property type="entry name" value="EGF_Ca-bd_CS"/>
</dbReference>
<dbReference type="SUPFAM" id="SSF57184">
    <property type="entry name" value="Growth factor receptor domain"/>
    <property type="match status" value="2"/>
</dbReference>
<keyword evidence="6" id="KW-0325">Glycoprotein</keyword>
<dbReference type="GO" id="GO:0016020">
    <property type="term" value="C:membrane"/>
    <property type="evidence" value="ECO:0007669"/>
    <property type="project" value="InterPro"/>
</dbReference>
<accession>A0A6S7H379</accession>
<dbReference type="SMART" id="SM00060">
    <property type="entry name" value="FN3"/>
    <property type="match status" value="3"/>
</dbReference>
<comment type="similarity">
    <text evidence="1">Belongs to the nephronectin family.</text>
</comment>
<keyword evidence="5" id="KW-1015">Disulfide bond</keyword>
<dbReference type="InterPro" id="IPR013783">
    <property type="entry name" value="Ig-like_fold"/>
</dbReference>
<dbReference type="Proteomes" id="UP001152795">
    <property type="component" value="Unassembled WGS sequence"/>
</dbReference>
<keyword evidence="2 7" id="KW-0245">EGF-like domain</keyword>
<evidence type="ECO:0000256" key="5">
    <source>
        <dbReference type="ARBA" id="ARBA00023157"/>
    </source>
</evidence>
<dbReference type="Pfam" id="PF12947">
    <property type="entry name" value="EGF_3"/>
    <property type="match status" value="6"/>
</dbReference>
<dbReference type="SUPFAM" id="SSF48726">
    <property type="entry name" value="Immunoglobulin"/>
    <property type="match status" value="3"/>
</dbReference>
<dbReference type="InterPro" id="IPR000742">
    <property type="entry name" value="EGF"/>
</dbReference>
<dbReference type="SUPFAM" id="SSF57196">
    <property type="entry name" value="EGF/Laminin"/>
    <property type="match status" value="1"/>
</dbReference>
<comment type="caution">
    <text evidence="7">Lacks conserved residue(s) required for the propagation of feature annotation.</text>
</comment>
<evidence type="ECO:0000313" key="9">
    <source>
        <dbReference type="Proteomes" id="UP001152795"/>
    </source>
</evidence>
<dbReference type="InterPro" id="IPR001881">
    <property type="entry name" value="EGF-like_Ca-bd_dom"/>
</dbReference>
<evidence type="ECO:0000256" key="4">
    <source>
        <dbReference type="ARBA" id="ARBA00022737"/>
    </source>
</evidence>
<proteinExistence type="inferred from homology"/>
<dbReference type="CDD" id="cd00054">
    <property type="entry name" value="EGF_CA"/>
    <property type="match status" value="7"/>
</dbReference>
<keyword evidence="9" id="KW-1185">Reference proteome</keyword>
<evidence type="ECO:0000256" key="2">
    <source>
        <dbReference type="ARBA" id="ARBA00022536"/>
    </source>
</evidence>
<dbReference type="InterPro" id="IPR003961">
    <property type="entry name" value="FN3_dom"/>
</dbReference>
<dbReference type="InterPro" id="IPR024731">
    <property type="entry name" value="NELL2-like_EGF"/>
</dbReference>
<dbReference type="Gene3D" id="2.60.120.200">
    <property type="match status" value="2"/>
</dbReference>
<dbReference type="InterPro" id="IPR003598">
    <property type="entry name" value="Ig_sub2"/>
</dbReference>
<dbReference type="FunFam" id="2.10.25.10:FF:000038">
    <property type="entry name" value="Fibrillin 2"/>
    <property type="match status" value="5"/>
</dbReference>
<dbReference type="PROSITE" id="PS50060">
    <property type="entry name" value="MAM_2"/>
    <property type="match status" value="1"/>
</dbReference>
<sequence length="1724" mass="190700">MCINLANNRDTRLYRSADLGNVASLNRFGSGSLISGTLNDPCLVAPYNCAGGLTVSFWLQFISGGIIIRTGKAGFHVYVEGEKFFITYQGVDRSWTIERGCIPMGVFLVTATWNAAGGLSYYENGKPVVSTQISDPSSISGNFDDVITVGYEETSSGKRYSSLIIDDLMIWNRALSSEDVQTIYDAGISTSFGRASCLSGPCQSGSWCVQGASSTAHACLQPTSSDCSFEEDLCDFSGLYATKTSTNNQSAIIENMPYHDHTFGSCTVPSAKYVVFTPTTVGDSIISFLTSETFMQSPRGHLFRFRFWYFMYGQDAGNLIAHITQDSSTSVLWSTTSRNVRNWQFQQIEMKAAQSFSVTLTASAGPAANLTIALDDVSLQVCNPYLQPTVTNVSPADNGGVNIGWLHAGCFQTFPLTTLVYYRTLNSTEWTLRATTGHSSHVISSILFPPNATFEFKVNTRYVVNNEVISSDDSVVFKFTIPDFFISSTLTFEAAPAVPSNAFISDRGWLLNRGTNVTITCKVASVTKPTIILKKDKIIYPTELLKELTNPPSEGTNLWQATMSILSFEDNDAAKYICEVKSGNDSVLSRILYLNIQGSFMYVQHNSSSSQFIVNYDSRFQFFLRGVGEAYDEISLERKDWLTGQYVRSEARMNVGLYENFYISFTGVYDKCRCSQTGQHRFKVRTNGVNISYYDFETLRLTQPDPPESVTVTHNGTSRAQVTWNSPGCNGGPARGVRVSFYHGNSSTPTYFQSNDTTWSSSTGTGSFIINDYEFEVNARYNWTVALLYDYGDETVWSQESSLVSTKISDEFDVKILLYDDNSLAVKPGNDGTYKIELGRSIIISCTVVSITRPQRTWSKRTYQGYEAVQSQEFQPEFLSSGFEWISTINIPQFNYTDSGNYNCSGTAGSNYGIDYATISVYAPVILITTSIMPENYTIPYNSTFKAEIILQGLPTYNRDLQILNWRTEKFSSIEGQTFVDIDGYLKVTAQYNSFKCSNTGVHRAVLEMEDYSQFQYELPSPLLISDPDPPQITSVTGMSQSTIKLIWSAGQCNMGYPREISITVFKRNGDLLKESILNITSYNESTGVGVTLVEKGQDFNESYAEWIIKVSYNGRTEPVWSRPSLAYFATVSDSITISFQSTSSSSFSARITLVGHQIKRNESVTITCQTLAAETSSNFTWSKRTFGNHSSLSGNNIRSWNEDEYLYGSLTLDYFDYSRCGVYSCEVNIGNKLQEVEMPLSVEAPILAEHVAKNLNSKVHHGSLRTIKFLLLGYPQPQTYAERLLQPDSYWRNYTDYLPVLSEDIYWTVELRRNLTCADTGLIRLVILDQNMRNVVNVEGRTPLIDPDPPTVIHVEYLSESHANVTWKATRCNFASVKKINIQQNGSSVLSYADTNWNNETEIGYQIVENITVVEHQTYFWNVSVVYGEGVEEATSQSSPVFEAPVVDVNECLEENSCDVNATCINKIGTYNCQCNVGFSGNGFNCSNIDECLTKSCHVNASCTDSEGSFLCECHSGYSGNGFNCSNIDECSSKPCHANATCMDNEGSFVCQCHAGYSGNGFNCSNMVECLSNPCHVNASCADTEGSFVCQCNSGYSGNGFNCSNINECLIDPCHANASCTDTEGSFVCQCNSGYYGNGFNCSNIDECLTNPCHVNASCTNTEGSFVCRCNSGYSGNGFNCSNIDECLTNPCHVNASCTDTEGSFVCQCNIEDSGYGFNCSSK</sequence>
<reference evidence="8" key="1">
    <citation type="submission" date="2020-04" db="EMBL/GenBank/DDBJ databases">
        <authorList>
            <person name="Alioto T."/>
            <person name="Alioto T."/>
            <person name="Gomez Garrido J."/>
        </authorList>
    </citation>
    <scope>NUCLEOTIDE SEQUENCE</scope>
    <source>
        <strain evidence="8">A484AB</strain>
    </source>
</reference>
<dbReference type="PROSITE" id="PS01187">
    <property type="entry name" value="EGF_CA"/>
    <property type="match status" value="3"/>
</dbReference>
<dbReference type="SMART" id="SM00409">
    <property type="entry name" value="IG"/>
    <property type="match status" value="3"/>
</dbReference>
<dbReference type="InterPro" id="IPR036179">
    <property type="entry name" value="Ig-like_dom_sf"/>
</dbReference>
<dbReference type="SMART" id="SM00408">
    <property type="entry name" value="IGc2"/>
    <property type="match status" value="3"/>
</dbReference>
<dbReference type="CDD" id="cd00063">
    <property type="entry name" value="FN3"/>
    <property type="match status" value="1"/>
</dbReference>
<dbReference type="GO" id="GO:0008201">
    <property type="term" value="F:heparin binding"/>
    <property type="evidence" value="ECO:0007669"/>
    <property type="project" value="TreeGrafter"/>
</dbReference>
<dbReference type="SMART" id="SM00181">
    <property type="entry name" value="EGF"/>
    <property type="match status" value="7"/>
</dbReference>
<keyword evidence="4" id="KW-0677">Repeat</keyword>
<dbReference type="Gene3D" id="2.60.40.10">
    <property type="entry name" value="Immunoglobulins"/>
    <property type="match status" value="4"/>
</dbReference>
<evidence type="ECO:0000256" key="6">
    <source>
        <dbReference type="ARBA" id="ARBA00023180"/>
    </source>
</evidence>
<name>A0A6S7H379_PARCT</name>
<dbReference type="InterPro" id="IPR000998">
    <property type="entry name" value="MAM_dom"/>
</dbReference>
<dbReference type="PROSITE" id="PS50853">
    <property type="entry name" value="FN3"/>
    <property type="match status" value="1"/>
</dbReference>
<dbReference type="InterPro" id="IPR051586">
    <property type="entry name" value="PKC-binding_NELL"/>
</dbReference>
<keyword evidence="3" id="KW-0732">Signal</keyword>